<reference evidence="3 4" key="1">
    <citation type="submission" date="2014-06" db="EMBL/GenBank/DDBJ databases">
        <authorList>
            <person name="Urmite Genomes Urmite Genomes"/>
        </authorList>
    </citation>
    <scope>NUCLEOTIDE SEQUENCE [LARGE SCALE GENOMIC DNA]</scope>
</reference>
<dbReference type="PANTHER" id="PTHR22754:SF32">
    <property type="entry name" value="DISCO-INTERACTING PROTEIN 2"/>
    <property type="match status" value="1"/>
</dbReference>
<dbReference type="AlphaFoldDB" id="A0A078KZG6"/>
<accession>A0A078KZG6</accession>
<dbReference type="Proteomes" id="UP000044071">
    <property type="component" value="Unassembled WGS sequence"/>
</dbReference>
<evidence type="ECO:0000256" key="1">
    <source>
        <dbReference type="ARBA" id="ARBA00006432"/>
    </source>
</evidence>
<dbReference type="InterPro" id="IPR000873">
    <property type="entry name" value="AMP-dep_synth/lig_dom"/>
</dbReference>
<keyword evidence="3" id="KW-0436">Ligase</keyword>
<protein>
    <submittedName>
        <fullName evidence="3">Long-chain-fatty-acid--AMP ligase FadD29</fullName>
    </submittedName>
</protein>
<dbReference type="GO" id="GO:0005886">
    <property type="term" value="C:plasma membrane"/>
    <property type="evidence" value="ECO:0007669"/>
    <property type="project" value="TreeGrafter"/>
</dbReference>
<proteinExistence type="inferred from homology"/>
<dbReference type="SUPFAM" id="SSF56801">
    <property type="entry name" value="Acetyl-CoA synthetase-like"/>
    <property type="match status" value="1"/>
</dbReference>
<dbReference type="InterPro" id="IPR042099">
    <property type="entry name" value="ANL_N_sf"/>
</dbReference>
<dbReference type="EMBL" id="CCSB01000001">
    <property type="protein sequence ID" value="CDZ77179.1"/>
    <property type="molecule type" value="Genomic_DNA"/>
</dbReference>
<evidence type="ECO:0000313" key="3">
    <source>
        <dbReference type="EMBL" id="CDZ77179.1"/>
    </source>
</evidence>
<dbReference type="Gene3D" id="3.40.50.12780">
    <property type="entry name" value="N-terminal domain of ligase-like"/>
    <property type="match status" value="1"/>
</dbReference>
<dbReference type="Pfam" id="PF00501">
    <property type="entry name" value="AMP-binding"/>
    <property type="match status" value="1"/>
</dbReference>
<organism evidence="3 4">
    <name type="scientific">Legionella massiliensis</name>
    <dbReference type="NCBI Taxonomy" id="1034943"/>
    <lineage>
        <taxon>Bacteria</taxon>
        <taxon>Pseudomonadati</taxon>
        <taxon>Pseudomonadota</taxon>
        <taxon>Gammaproteobacteria</taxon>
        <taxon>Legionellales</taxon>
        <taxon>Legionellaceae</taxon>
        <taxon>Legionella</taxon>
    </lineage>
</organism>
<evidence type="ECO:0000259" key="2">
    <source>
        <dbReference type="Pfam" id="PF00501"/>
    </source>
</evidence>
<dbReference type="GO" id="GO:0070566">
    <property type="term" value="F:adenylyltransferase activity"/>
    <property type="evidence" value="ECO:0007669"/>
    <property type="project" value="TreeGrafter"/>
</dbReference>
<sequence>MITNLDGLKHNLAITSGDVAVNWLPFYHDMGLIGYLFGPIQFQSDCWFMPPFDFLRNPYNWLGSISKHGGSITSAPNFAYDLCVKKITEEQKSNLRLDSLRVAMSGGEPIREETVNNFSEYFRSCGFKSNAFLPAYGLAESTVAVSTKMANEDPGLLGVDENDLKHHLVSELAADSKNGKAIYSCGKLLPEAEVIVVDPEAKQLVSGNRIGEFWLRGPYVSQGYWGDLANKDNAFASYLADGTGPYFRTGDLGFMRDNELYVTGRSKDLIIIRGHNYYPHDIERTVEH</sequence>
<dbReference type="InterPro" id="IPR045851">
    <property type="entry name" value="AMP-bd_C_sf"/>
</dbReference>
<dbReference type="PANTHER" id="PTHR22754">
    <property type="entry name" value="DISCO-INTERACTING PROTEIN 2 DIP2 -RELATED"/>
    <property type="match status" value="1"/>
</dbReference>
<dbReference type="Gene3D" id="3.30.300.30">
    <property type="match status" value="1"/>
</dbReference>
<dbReference type="GO" id="GO:0006633">
    <property type="term" value="P:fatty acid biosynthetic process"/>
    <property type="evidence" value="ECO:0007669"/>
    <property type="project" value="TreeGrafter"/>
</dbReference>
<dbReference type="GO" id="GO:0016874">
    <property type="term" value="F:ligase activity"/>
    <property type="evidence" value="ECO:0007669"/>
    <property type="project" value="UniProtKB-KW"/>
</dbReference>
<name>A0A078KZG6_9GAMM</name>
<dbReference type="STRING" id="1034943.BN59_01461"/>
<feature type="domain" description="AMP-dependent synthetase/ligase" evidence="2">
    <location>
        <begin position="8"/>
        <end position="225"/>
    </location>
</feature>
<evidence type="ECO:0000313" key="4">
    <source>
        <dbReference type="Proteomes" id="UP000044071"/>
    </source>
</evidence>
<comment type="similarity">
    <text evidence="1">Belongs to the ATP-dependent AMP-binding enzyme family.</text>
</comment>
<keyword evidence="4" id="KW-1185">Reference proteome</keyword>
<dbReference type="eggNOG" id="COG0318">
    <property type="taxonomic scope" value="Bacteria"/>
</dbReference>
<gene>
    <name evidence="3" type="ORF">BN59_01461</name>
</gene>